<feature type="transmembrane region" description="Helical" evidence="11">
    <location>
        <begin position="128"/>
        <end position="150"/>
    </location>
</feature>
<evidence type="ECO:0000256" key="9">
    <source>
        <dbReference type="ARBA" id="ARBA00023136"/>
    </source>
</evidence>
<feature type="transmembrane region" description="Helical" evidence="11">
    <location>
        <begin position="101"/>
        <end position="122"/>
    </location>
</feature>
<dbReference type="InterPro" id="IPR004316">
    <property type="entry name" value="SWEET_rpt"/>
</dbReference>
<feature type="transmembrane region" description="Helical" evidence="11">
    <location>
        <begin position="6"/>
        <end position="28"/>
    </location>
</feature>
<evidence type="ECO:0000256" key="1">
    <source>
        <dbReference type="ARBA" id="ARBA00004651"/>
    </source>
</evidence>
<evidence type="ECO:0000256" key="7">
    <source>
        <dbReference type="ARBA" id="ARBA00022737"/>
    </source>
</evidence>
<dbReference type="PANTHER" id="PTHR10791">
    <property type="entry name" value="RAG1-ACTIVATING PROTEIN 1"/>
    <property type="match status" value="1"/>
</dbReference>
<protein>
    <recommendedName>
        <fullName evidence="11">Bidirectional sugar transporter SWEET</fullName>
    </recommendedName>
</protein>
<dbReference type="PANTHER" id="PTHR10791:SF30">
    <property type="entry name" value="SUGAR TRANSPORTER SWEET1"/>
    <property type="match status" value="1"/>
</dbReference>
<evidence type="ECO:0000313" key="13">
    <source>
        <dbReference type="Proteomes" id="UP001605036"/>
    </source>
</evidence>
<comment type="caution">
    <text evidence="12">The sequence shown here is derived from an EMBL/GenBank/DDBJ whole genome shotgun (WGS) entry which is preliminary data.</text>
</comment>
<gene>
    <name evidence="12" type="ORF">R1flu_001936</name>
</gene>
<feature type="transmembrane region" description="Helical" evidence="11">
    <location>
        <begin position="65"/>
        <end position="89"/>
    </location>
</feature>
<dbReference type="Proteomes" id="UP001605036">
    <property type="component" value="Unassembled WGS sequence"/>
</dbReference>
<dbReference type="FunFam" id="1.20.1280.290:FF:000001">
    <property type="entry name" value="Bidirectional sugar transporter SWEET"/>
    <property type="match status" value="1"/>
</dbReference>
<keyword evidence="4" id="KW-1003">Cell membrane</keyword>
<keyword evidence="6 11" id="KW-0812">Transmembrane</keyword>
<comment type="subcellular location">
    <subcellularLocation>
        <location evidence="1 11">Cell membrane</location>
        <topology evidence="1 11">Multi-pass membrane protein</topology>
    </subcellularLocation>
</comment>
<keyword evidence="5 11" id="KW-0762">Sugar transport</keyword>
<comment type="similarity">
    <text evidence="2 11">Belongs to the SWEET sugar transporter family.</text>
</comment>
<name>A0ABD1Y4Q4_9MARC</name>
<organism evidence="12 13">
    <name type="scientific">Riccia fluitans</name>
    <dbReference type="NCBI Taxonomy" id="41844"/>
    <lineage>
        <taxon>Eukaryota</taxon>
        <taxon>Viridiplantae</taxon>
        <taxon>Streptophyta</taxon>
        <taxon>Embryophyta</taxon>
        <taxon>Marchantiophyta</taxon>
        <taxon>Marchantiopsida</taxon>
        <taxon>Marchantiidae</taxon>
        <taxon>Marchantiales</taxon>
        <taxon>Ricciaceae</taxon>
        <taxon>Riccia</taxon>
    </lineage>
</organism>
<dbReference type="GO" id="GO:0005886">
    <property type="term" value="C:plasma membrane"/>
    <property type="evidence" value="ECO:0007669"/>
    <property type="project" value="UniProtKB-SubCell"/>
</dbReference>
<evidence type="ECO:0000256" key="11">
    <source>
        <dbReference type="RuleBase" id="RU910715"/>
    </source>
</evidence>
<dbReference type="EMBL" id="JBHFFA010000006">
    <property type="protein sequence ID" value="KAL2621731.1"/>
    <property type="molecule type" value="Genomic_DNA"/>
</dbReference>
<evidence type="ECO:0000256" key="8">
    <source>
        <dbReference type="ARBA" id="ARBA00022989"/>
    </source>
</evidence>
<evidence type="ECO:0000256" key="10">
    <source>
        <dbReference type="ARBA" id="ARBA00037238"/>
    </source>
</evidence>
<feature type="transmembrane region" description="Helical" evidence="11">
    <location>
        <begin position="190"/>
        <end position="211"/>
    </location>
</feature>
<evidence type="ECO:0000256" key="4">
    <source>
        <dbReference type="ARBA" id="ARBA00022475"/>
    </source>
</evidence>
<accession>A0ABD1Y4Q4</accession>
<dbReference type="Pfam" id="PF03083">
    <property type="entry name" value="MtN3_slv"/>
    <property type="match status" value="2"/>
</dbReference>
<keyword evidence="3 11" id="KW-0813">Transport</keyword>
<dbReference type="Gene3D" id="1.20.1280.290">
    <property type="match status" value="2"/>
</dbReference>
<dbReference type="FunFam" id="1.20.1280.290:FF:000002">
    <property type="entry name" value="Bidirectional sugar transporter SWEET"/>
    <property type="match status" value="1"/>
</dbReference>
<sequence>MVSAVQFAVGIVGNVISMCLFFSPAPTFVKIYRTKTVGEYSAVPYIATLMNCLLWLFYGSPFVKMGVLVVTINGAGVIIQTSYLLIFLIYAKDIKKLRNTLLMILVAILLYIVVVSVNMLAIDKKHDREVIVGILCVIVGTSMYISPLTIMETVVRTKSTDYMPLPLSIFNLLNGIVWTTYALIGHDLFITIPNALGVLFAVCQLTLYMCYCGASKRNQITSPKTPRGMSFASQNGA</sequence>
<keyword evidence="13" id="KW-1185">Reference proteome</keyword>
<feature type="transmembrane region" description="Helical" evidence="11">
    <location>
        <begin position="162"/>
        <end position="184"/>
    </location>
</feature>
<evidence type="ECO:0000313" key="12">
    <source>
        <dbReference type="EMBL" id="KAL2621731.1"/>
    </source>
</evidence>
<keyword evidence="7" id="KW-0677">Repeat</keyword>
<dbReference type="AlphaFoldDB" id="A0ABD1Y4Q4"/>
<keyword evidence="9 11" id="KW-0472">Membrane</keyword>
<evidence type="ECO:0000256" key="2">
    <source>
        <dbReference type="ARBA" id="ARBA00007809"/>
    </source>
</evidence>
<dbReference type="InterPro" id="IPR047664">
    <property type="entry name" value="SWEET"/>
</dbReference>
<comment type="function">
    <text evidence="10">Mediates both low-affinity uptake and efflux of sugar across the plasma membrane.</text>
</comment>
<reference evidence="12 13" key="1">
    <citation type="submission" date="2024-09" db="EMBL/GenBank/DDBJ databases">
        <title>Chromosome-scale assembly of Riccia fluitans.</title>
        <authorList>
            <person name="Paukszto L."/>
            <person name="Sawicki J."/>
            <person name="Karawczyk K."/>
            <person name="Piernik-Szablinska J."/>
            <person name="Szczecinska M."/>
            <person name="Mazdziarz M."/>
        </authorList>
    </citation>
    <scope>NUCLEOTIDE SEQUENCE [LARGE SCALE GENOMIC DNA]</scope>
    <source>
        <strain evidence="12">Rf_01</strain>
        <tissue evidence="12">Aerial parts of the thallus</tissue>
    </source>
</reference>
<proteinExistence type="inferred from homology"/>
<comment type="function">
    <text evidence="11">Mediates both low-affinity uptake and efflux of sugar across the membrane.</text>
</comment>
<evidence type="ECO:0000256" key="6">
    <source>
        <dbReference type="ARBA" id="ARBA00022692"/>
    </source>
</evidence>
<keyword evidence="8 11" id="KW-1133">Transmembrane helix</keyword>
<feature type="transmembrane region" description="Helical" evidence="11">
    <location>
        <begin position="40"/>
        <end position="59"/>
    </location>
</feature>
<evidence type="ECO:0000256" key="5">
    <source>
        <dbReference type="ARBA" id="ARBA00022597"/>
    </source>
</evidence>
<evidence type="ECO:0000256" key="3">
    <source>
        <dbReference type="ARBA" id="ARBA00022448"/>
    </source>
</evidence>